<evidence type="ECO:0000256" key="3">
    <source>
        <dbReference type="ARBA" id="ARBA00023219"/>
    </source>
</evidence>
<protein>
    <recommendedName>
        <fullName evidence="7">Portal protein</fullName>
    </recommendedName>
</protein>
<evidence type="ECO:0000256" key="2">
    <source>
        <dbReference type="ARBA" id="ARBA00022612"/>
    </source>
</evidence>
<feature type="region of interest" description="Disordered" evidence="4">
    <location>
        <begin position="594"/>
        <end position="619"/>
    </location>
</feature>
<evidence type="ECO:0000256" key="1">
    <source>
        <dbReference type="ARBA" id="ARBA00004328"/>
    </source>
</evidence>
<accession>A0A1B7X554</accession>
<comment type="caution">
    <text evidence="5">The sequence shown here is derived from an EMBL/GenBank/DDBJ whole genome shotgun (WGS) entry which is preliminary data.</text>
</comment>
<dbReference type="Proteomes" id="UP000092093">
    <property type="component" value="Unassembled WGS sequence"/>
</dbReference>
<evidence type="ECO:0008006" key="7">
    <source>
        <dbReference type="Google" id="ProtNLM"/>
    </source>
</evidence>
<keyword evidence="2" id="KW-1188">Viral release from host cell</keyword>
<reference evidence="5 6" key="1">
    <citation type="submission" date="2015-09" db="EMBL/GenBank/DDBJ databases">
        <title>Aphanizomenon flos-aquae WA102.</title>
        <authorList>
            <person name="Driscoll C."/>
        </authorList>
    </citation>
    <scope>NUCLEOTIDE SEQUENCE [LARGE SCALE GENOMIC DNA]</scope>
    <source>
        <strain evidence="5">WA102</strain>
    </source>
</reference>
<keyword evidence="3" id="KW-0231">Viral genome packaging</keyword>
<gene>
    <name evidence="5" type="ORF">AN484_07040</name>
</gene>
<proteinExistence type="predicted"/>
<organism evidence="5 6">
    <name type="scientific">Aphanizomenon flos-aquae WA102</name>
    <dbReference type="NCBI Taxonomy" id="1710896"/>
    <lineage>
        <taxon>Bacteria</taxon>
        <taxon>Bacillati</taxon>
        <taxon>Cyanobacteriota</taxon>
        <taxon>Cyanophyceae</taxon>
        <taxon>Nostocales</taxon>
        <taxon>Aphanizomenonaceae</taxon>
        <taxon>Aphanizomenon</taxon>
    </lineage>
</organism>
<evidence type="ECO:0000256" key="4">
    <source>
        <dbReference type="SAM" id="MobiDB-lite"/>
    </source>
</evidence>
<dbReference type="Pfam" id="PF12236">
    <property type="entry name" value="Head-tail_con"/>
    <property type="match status" value="1"/>
</dbReference>
<feature type="compositionally biased region" description="Polar residues" evidence="4">
    <location>
        <begin position="594"/>
        <end position="604"/>
    </location>
</feature>
<sequence length="619" mass="70127">MYPSDDKQEVRRKSLKKLDHGAVLNYVNSKLNDMKNSRIEVEETWVESWAQYLATHAAQNELRAQQIKSVGNVGTDWRHKIDRGKAFEIVETIHAYLMGALFPNENWFDIEPRNPSDTDLLRVLRKFLRDELKDLEFDIKFDDFVRQLIITGNSCLFFPWDDDDDAVEIELVNVFDFWLDAAGKDPSDTNVVRRVMMTRAEVMEKTKSDEFPLTDEYEVLKVHGTRSYNKFDKVRQFQGLQSVERNSVDEFCEIYEYWGCIIIDGCEYEDVVVTFADNLLLNIQPNLYKSGTPMIYCNFIPVVDMVYGIGALQSSLGMIHVLNILTNQRLDGIELTTSPMWTKKPSSTLDAEDLYAEPGRVLEVDDHDDIKPIPPSQWNIQTSYEEANYMESSIDKNAATGPLIGAGMGRSGERVTAAEIAAVREAGGNRLSGIHRRLEKRGLTKAIDKIFNIYRQYKSKAAIVRYAGDEAGKFDYARITRSDLVEVRVDAKGSDHVIEKRKALQDIYDFLGAVNQDSEMATLIDKEAVLRRVMRHLPFDDPQEFLKTKKAPENPIRQMGGQSAVNAIEQQMQTDGGNQLLNQLKDSYGQPATITDGTEPTVSSAAIDPNLGQSGNLIG</sequence>
<dbReference type="AlphaFoldDB" id="A0A1B7X554"/>
<dbReference type="InterPro" id="IPR020991">
    <property type="entry name" value="Connector_podovirus"/>
</dbReference>
<name>A0A1B7X554_APHFL</name>
<evidence type="ECO:0000313" key="6">
    <source>
        <dbReference type="Proteomes" id="UP000092093"/>
    </source>
</evidence>
<comment type="subcellular location">
    <subcellularLocation>
        <location evidence="1">Virion</location>
    </subcellularLocation>
</comment>
<evidence type="ECO:0000313" key="5">
    <source>
        <dbReference type="EMBL" id="OBQ44430.1"/>
    </source>
</evidence>
<dbReference type="EMBL" id="LJOW01000022">
    <property type="protein sequence ID" value="OBQ44430.1"/>
    <property type="molecule type" value="Genomic_DNA"/>
</dbReference>